<keyword evidence="2" id="KW-1185">Reference proteome</keyword>
<gene>
    <name evidence="1" type="ORF">Mucpa_2936</name>
</gene>
<accession>H1YBW6</accession>
<dbReference type="EMBL" id="CM001403">
    <property type="protein sequence ID" value="EHQ27044.1"/>
    <property type="molecule type" value="Genomic_DNA"/>
</dbReference>
<proteinExistence type="predicted"/>
<evidence type="ECO:0000313" key="1">
    <source>
        <dbReference type="EMBL" id="EHQ27044.1"/>
    </source>
</evidence>
<evidence type="ECO:0000313" key="2">
    <source>
        <dbReference type="Proteomes" id="UP000002774"/>
    </source>
</evidence>
<dbReference type="HOGENOM" id="CLU_2479946_0_0_10"/>
<name>H1YBW6_9SPHI</name>
<dbReference type="STRING" id="714943.Mucpa_2936"/>
<reference evidence="1" key="1">
    <citation type="submission" date="2011-09" db="EMBL/GenBank/DDBJ databases">
        <title>The permanent draft genome of Mucilaginibacter paludis DSM 18603.</title>
        <authorList>
            <consortium name="US DOE Joint Genome Institute (JGI-PGF)"/>
            <person name="Lucas S."/>
            <person name="Han J."/>
            <person name="Lapidus A."/>
            <person name="Bruce D."/>
            <person name="Goodwin L."/>
            <person name="Pitluck S."/>
            <person name="Peters L."/>
            <person name="Kyrpides N."/>
            <person name="Mavromatis K."/>
            <person name="Ivanova N."/>
            <person name="Mikhailova N."/>
            <person name="Held B."/>
            <person name="Detter J.C."/>
            <person name="Tapia R."/>
            <person name="Han C."/>
            <person name="Land M."/>
            <person name="Hauser L."/>
            <person name="Markowitz V."/>
            <person name="Cheng J.-F."/>
            <person name="Hugenholtz P."/>
            <person name="Woyke T."/>
            <person name="Wu D."/>
            <person name="Tindall B."/>
            <person name="Brambilla E."/>
            <person name="Klenk H.-P."/>
            <person name="Eisen J.A."/>
        </authorList>
    </citation>
    <scope>NUCLEOTIDE SEQUENCE [LARGE SCALE GENOMIC DNA]</scope>
    <source>
        <strain evidence="1">DSM 18603</strain>
    </source>
</reference>
<dbReference type="AlphaFoldDB" id="H1YBW6"/>
<organism evidence="1 2">
    <name type="scientific">Mucilaginibacter paludis DSM 18603</name>
    <dbReference type="NCBI Taxonomy" id="714943"/>
    <lineage>
        <taxon>Bacteria</taxon>
        <taxon>Pseudomonadati</taxon>
        <taxon>Bacteroidota</taxon>
        <taxon>Sphingobacteriia</taxon>
        <taxon>Sphingobacteriales</taxon>
        <taxon>Sphingobacteriaceae</taxon>
        <taxon>Mucilaginibacter</taxon>
    </lineage>
</organism>
<dbReference type="Proteomes" id="UP000002774">
    <property type="component" value="Chromosome"/>
</dbReference>
<sequence length="87" mass="10267">MSYEINVALNGSHFFATHDRSINDTTKLIKVFKVMDEKFPASEGYELSVCYYPKYGYQTDGNTFRKLVTEKDIHGVYAFFENMRRYK</sequence>
<dbReference type="eggNOG" id="ENOG502ZWF1">
    <property type="taxonomic scope" value="Bacteria"/>
</dbReference>
<protein>
    <submittedName>
        <fullName evidence="1">Uncharacterized protein</fullName>
    </submittedName>
</protein>